<feature type="non-terminal residue" evidence="6">
    <location>
        <position position="209"/>
    </location>
</feature>
<feature type="compositionally biased region" description="Basic and acidic residues" evidence="4">
    <location>
        <begin position="127"/>
        <end position="148"/>
    </location>
</feature>
<keyword evidence="2 3" id="KW-0694">RNA-binding</keyword>
<dbReference type="Pfam" id="PF00076">
    <property type="entry name" value="RRM_1"/>
    <property type="match status" value="2"/>
</dbReference>
<proteinExistence type="predicted"/>
<evidence type="ECO:0000313" key="7">
    <source>
        <dbReference type="Proteomes" id="UP001189429"/>
    </source>
</evidence>
<evidence type="ECO:0000259" key="5">
    <source>
        <dbReference type="PROSITE" id="PS50102"/>
    </source>
</evidence>
<evidence type="ECO:0000256" key="4">
    <source>
        <dbReference type="SAM" id="MobiDB-lite"/>
    </source>
</evidence>
<feature type="domain" description="RRM" evidence="5">
    <location>
        <begin position="23"/>
        <end position="103"/>
    </location>
</feature>
<accession>A0ABN9PSG3</accession>
<evidence type="ECO:0000256" key="3">
    <source>
        <dbReference type="PROSITE-ProRule" id="PRU00176"/>
    </source>
</evidence>
<dbReference type="SMART" id="SM00360">
    <property type="entry name" value="RRM"/>
    <property type="match status" value="2"/>
</dbReference>
<keyword evidence="7" id="KW-1185">Reference proteome</keyword>
<dbReference type="SUPFAM" id="SSF54928">
    <property type="entry name" value="RNA-binding domain, RBD"/>
    <property type="match status" value="1"/>
</dbReference>
<dbReference type="InterPro" id="IPR012677">
    <property type="entry name" value="Nucleotide-bd_a/b_plait_sf"/>
</dbReference>
<dbReference type="Gene3D" id="3.30.70.330">
    <property type="match status" value="2"/>
</dbReference>
<feature type="compositionally biased region" description="Basic and acidic residues" evidence="4">
    <location>
        <begin position="94"/>
        <end position="113"/>
    </location>
</feature>
<evidence type="ECO:0000313" key="6">
    <source>
        <dbReference type="EMBL" id="CAK0796087.1"/>
    </source>
</evidence>
<dbReference type="InterPro" id="IPR035979">
    <property type="entry name" value="RBD_domain_sf"/>
</dbReference>
<dbReference type="PROSITE" id="PS50102">
    <property type="entry name" value="RRM"/>
    <property type="match status" value="2"/>
</dbReference>
<reference evidence="6" key="1">
    <citation type="submission" date="2023-10" db="EMBL/GenBank/DDBJ databases">
        <authorList>
            <person name="Chen Y."/>
            <person name="Shah S."/>
            <person name="Dougan E. K."/>
            <person name="Thang M."/>
            <person name="Chan C."/>
        </authorList>
    </citation>
    <scope>NUCLEOTIDE SEQUENCE [LARGE SCALE GENOMIC DNA]</scope>
</reference>
<dbReference type="EMBL" id="CAUYUJ010001470">
    <property type="protein sequence ID" value="CAK0796087.1"/>
    <property type="molecule type" value="Genomic_DNA"/>
</dbReference>
<keyword evidence="1" id="KW-0677">Repeat</keyword>
<sequence length="209" mass="23615">MQIGDKTVQVTKFEKREDRPKPEIINYTNLYSEKCFPDDWNEKKIKEEFAKFGAITSMEVREDGKGRKFAFVNYEETEAAKKAVEELHMKEMRTEEEIAKAKEEDKEEEKGPDGHPLGKLYVQRAQTRAERQAELREKFPSEGGKGDGKAAGVNLYIKNLDENTDDASLRALFEPFGTITSASTPIDDKGKSKGFGFVCFASPDEATKA</sequence>
<dbReference type="Proteomes" id="UP001189429">
    <property type="component" value="Unassembled WGS sequence"/>
</dbReference>
<protein>
    <recommendedName>
        <fullName evidence="5">RRM domain-containing protein</fullName>
    </recommendedName>
</protein>
<organism evidence="6 7">
    <name type="scientific">Prorocentrum cordatum</name>
    <dbReference type="NCBI Taxonomy" id="2364126"/>
    <lineage>
        <taxon>Eukaryota</taxon>
        <taxon>Sar</taxon>
        <taxon>Alveolata</taxon>
        <taxon>Dinophyceae</taxon>
        <taxon>Prorocentrales</taxon>
        <taxon>Prorocentraceae</taxon>
        <taxon>Prorocentrum</taxon>
    </lineage>
</organism>
<dbReference type="InterPro" id="IPR000504">
    <property type="entry name" value="RRM_dom"/>
</dbReference>
<evidence type="ECO:0000256" key="1">
    <source>
        <dbReference type="ARBA" id="ARBA00022737"/>
    </source>
</evidence>
<dbReference type="PANTHER" id="PTHR24012">
    <property type="entry name" value="RNA BINDING PROTEIN"/>
    <property type="match status" value="1"/>
</dbReference>
<feature type="domain" description="RRM" evidence="5">
    <location>
        <begin position="153"/>
        <end position="209"/>
    </location>
</feature>
<feature type="region of interest" description="Disordered" evidence="4">
    <location>
        <begin position="94"/>
        <end position="150"/>
    </location>
</feature>
<comment type="caution">
    <text evidence="6">The sequence shown here is derived from an EMBL/GenBank/DDBJ whole genome shotgun (WGS) entry which is preliminary data.</text>
</comment>
<name>A0ABN9PSG3_9DINO</name>
<gene>
    <name evidence="6" type="ORF">PCOR1329_LOCUS5560</name>
</gene>
<evidence type="ECO:0000256" key="2">
    <source>
        <dbReference type="ARBA" id="ARBA00022884"/>
    </source>
</evidence>